<dbReference type="PANTHER" id="PTHR23294">
    <property type="entry name" value="ET TRANSLATION PRODUCT-RELATED"/>
    <property type="match status" value="1"/>
</dbReference>
<dbReference type="SUPFAM" id="SSF103473">
    <property type="entry name" value="MFS general substrate transporter"/>
    <property type="match status" value="1"/>
</dbReference>
<protein>
    <recommendedName>
        <fullName evidence="6">UNC93-like protein MFSD11</fullName>
    </recommendedName>
    <alternativeName>
        <fullName evidence="7">Major facilitator superfamily domain-containing protein 11</fullName>
    </alternativeName>
</protein>
<evidence type="ECO:0000256" key="7">
    <source>
        <dbReference type="ARBA" id="ARBA00041910"/>
    </source>
</evidence>
<feature type="transmembrane region" description="Helical" evidence="8">
    <location>
        <begin position="373"/>
        <end position="394"/>
    </location>
</feature>
<evidence type="ECO:0000256" key="3">
    <source>
        <dbReference type="ARBA" id="ARBA00022989"/>
    </source>
</evidence>
<dbReference type="AlphaFoldDB" id="A0AAW2YHG1"/>
<evidence type="ECO:0000256" key="2">
    <source>
        <dbReference type="ARBA" id="ARBA00022692"/>
    </source>
</evidence>
<dbReference type="Proteomes" id="UP001431209">
    <property type="component" value="Unassembled WGS sequence"/>
</dbReference>
<evidence type="ECO:0000313" key="10">
    <source>
        <dbReference type="Proteomes" id="UP001431209"/>
    </source>
</evidence>
<dbReference type="Pfam" id="PF05978">
    <property type="entry name" value="UNC-93"/>
    <property type="match status" value="1"/>
</dbReference>
<dbReference type="PANTHER" id="PTHR23294:SF0">
    <property type="entry name" value="UNC93-LIKE PROTEIN MFSD11"/>
    <property type="match status" value="1"/>
</dbReference>
<evidence type="ECO:0000256" key="4">
    <source>
        <dbReference type="ARBA" id="ARBA00023136"/>
    </source>
</evidence>
<keyword evidence="4 8" id="KW-0472">Membrane</keyword>
<sequence length="404" mass="44027">MSESDPIIQKYAVEEVGASGHKSRSKYLSRDLSFMTIFTSFNTTQGTMTTFHEKAGFWSLCVLYAFFAFTNLISAVIVKKLGARLSLFIGAAPYAAFVLTAAFNSDVALIIVGAFVGIGAAILWSFLSFNAGEDMGFYSGLFFGIFQINGILGNVLTGALLNAGISQFYIFSILFVISVLGLILMCYLVDPRPSAALNNQEKNTDSMSHMIKETVKVILTDKRMVFFHPISLYSGFSNSLFLGLLPPRVGLAYLGWVLAVLGLAEVIGSLVFGKLADIIGTWPVMIVTLVTHAITLGLSFFFDVAEPYLWFVTMFFAGLADAGLNTSIYAILGSPNYFKLQPAYAFSGFKLVQSIAMAAGFLCGIYVPFTYIQYAVCLMWVGAVVFFALSDAIIPSDYNRTTIN</sequence>
<proteinExistence type="predicted"/>
<reference evidence="9 10" key="1">
    <citation type="submission" date="2024-03" db="EMBL/GenBank/DDBJ databases">
        <title>The Acrasis kona genome and developmental transcriptomes reveal deep origins of eukaryotic multicellular pathways.</title>
        <authorList>
            <person name="Sheikh S."/>
            <person name="Fu C.-J."/>
            <person name="Brown M.W."/>
            <person name="Baldauf S.L."/>
        </authorList>
    </citation>
    <scope>NUCLEOTIDE SEQUENCE [LARGE SCALE GENOMIC DNA]</scope>
    <source>
        <strain evidence="9 10">ATCC MYA-3509</strain>
    </source>
</reference>
<evidence type="ECO:0000256" key="1">
    <source>
        <dbReference type="ARBA" id="ARBA00004141"/>
    </source>
</evidence>
<keyword evidence="10" id="KW-1185">Reference proteome</keyword>
<dbReference type="InterPro" id="IPR010291">
    <property type="entry name" value="Ion_channel_UNC-93"/>
</dbReference>
<dbReference type="InterPro" id="IPR051617">
    <property type="entry name" value="UNC-93-like_regulator"/>
</dbReference>
<evidence type="ECO:0000256" key="8">
    <source>
        <dbReference type="SAM" id="Phobius"/>
    </source>
</evidence>
<dbReference type="GO" id="GO:0016020">
    <property type="term" value="C:membrane"/>
    <property type="evidence" value="ECO:0007669"/>
    <property type="project" value="UniProtKB-SubCell"/>
</dbReference>
<comment type="caution">
    <text evidence="9">The sequence shown here is derived from an EMBL/GenBank/DDBJ whole genome shotgun (WGS) entry which is preliminary data.</text>
</comment>
<feature type="transmembrane region" description="Helical" evidence="8">
    <location>
        <begin position="344"/>
        <end position="367"/>
    </location>
</feature>
<feature type="transmembrane region" description="Helical" evidence="8">
    <location>
        <begin position="308"/>
        <end position="332"/>
    </location>
</feature>
<feature type="transmembrane region" description="Helical" evidence="8">
    <location>
        <begin position="141"/>
        <end position="161"/>
    </location>
</feature>
<comment type="subcellular location">
    <subcellularLocation>
        <location evidence="1">Membrane</location>
        <topology evidence="1">Multi-pass membrane protein</topology>
    </subcellularLocation>
</comment>
<accession>A0AAW2YHG1</accession>
<dbReference type="EMBL" id="JAOPGA020000059">
    <property type="protein sequence ID" value="KAL0476597.1"/>
    <property type="molecule type" value="Genomic_DNA"/>
</dbReference>
<feature type="transmembrane region" description="Helical" evidence="8">
    <location>
        <begin position="284"/>
        <end position="302"/>
    </location>
</feature>
<keyword evidence="5" id="KW-0325">Glycoprotein</keyword>
<dbReference type="InterPro" id="IPR036259">
    <property type="entry name" value="MFS_trans_sf"/>
</dbReference>
<name>A0AAW2YHG1_9EUKA</name>
<feature type="transmembrane region" description="Helical" evidence="8">
    <location>
        <begin position="109"/>
        <end position="129"/>
    </location>
</feature>
<gene>
    <name evidence="9" type="ORF">AKO1_006083</name>
</gene>
<evidence type="ECO:0000313" key="9">
    <source>
        <dbReference type="EMBL" id="KAL0476597.1"/>
    </source>
</evidence>
<feature type="transmembrane region" description="Helical" evidence="8">
    <location>
        <begin position="57"/>
        <end position="78"/>
    </location>
</feature>
<evidence type="ECO:0000256" key="5">
    <source>
        <dbReference type="ARBA" id="ARBA00023180"/>
    </source>
</evidence>
<evidence type="ECO:0000256" key="6">
    <source>
        <dbReference type="ARBA" id="ARBA00040302"/>
    </source>
</evidence>
<feature type="transmembrane region" description="Helical" evidence="8">
    <location>
        <begin position="167"/>
        <end position="189"/>
    </location>
</feature>
<feature type="transmembrane region" description="Helical" evidence="8">
    <location>
        <begin position="251"/>
        <end position="272"/>
    </location>
</feature>
<dbReference type="Gene3D" id="1.20.1250.20">
    <property type="entry name" value="MFS general substrate transporter like domains"/>
    <property type="match status" value="2"/>
</dbReference>
<organism evidence="9 10">
    <name type="scientific">Acrasis kona</name>
    <dbReference type="NCBI Taxonomy" id="1008807"/>
    <lineage>
        <taxon>Eukaryota</taxon>
        <taxon>Discoba</taxon>
        <taxon>Heterolobosea</taxon>
        <taxon>Tetramitia</taxon>
        <taxon>Eutetramitia</taxon>
        <taxon>Acrasidae</taxon>
        <taxon>Acrasis</taxon>
    </lineage>
</organism>
<keyword evidence="3 8" id="KW-1133">Transmembrane helix</keyword>
<feature type="transmembrane region" description="Helical" evidence="8">
    <location>
        <begin position="85"/>
        <end position="103"/>
    </location>
</feature>
<feature type="transmembrane region" description="Helical" evidence="8">
    <location>
        <begin position="225"/>
        <end position="245"/>
    </location>
</feature>
<keyword evidence="2 8" id="KW-0812">Transmembrane</keyword>